<dbReference type="PANTHER" id="PTHR45931">
    <property type="entry name" value="SI:CH211-59O9.10"/>
    <property type="match status" value="1"/>
</dbReference>
<comment type="catalytic activity">
    <reaction evidence="1">
        <text>S-ubiquitinyl-[E2 ubiquitin-conjugating enzyme]-L-cysteine + [acceptor protein]-L-lysine = [E2 ubiquitin-conjugating enzyme]-L-cysteine + N(6)-ubiquitinyl-[acceptor protein]-L-lysine.</text>
        <dbReference type="EC" id="2.3.2.27"/>
    </reaction>
</comment>
<keyword evidence="10" id="KW-0732">Signal</keyword>
<proteinExistence type="predicted"/>
<dbReference type="InterPro" id="IPR013083">
    <property type="entry name" value="Znf_RING/FYVE/PHD"/>
</dbReference>
<evidence type="ECO:0000256" key="1">
    <source>
        <dbReference type="ARBA" id="ARBA00000900"/>
    </source>
</evidence>
<evidence type="ECO:0000256" key="9">
    <source>
        <dbReference type="SAM" id="MobiDB-lite"/>
    </source>
</evidence>
<feature type="signal peptide" evidence="10">
    <location>
        <begin position="1"/>
        <end position="20"/>
    </location>
</feature>
<organism evidence="12 13">
    <name type="scientific">Fusarium zealandicum</name>
    <dbReference type="NCBI Taxonomy" id="1053134"/>
    <lineage>
        <taxon>Eukaryota</taxon>
        <taxon>Fungi</taxon>
        <taxon>Dikarya</taxon>
        <taxon>Ascomycota</taxon>
        <taxon>Pezizomycotina</taxon>
        <taxon>Sordariomycetes</taxon>
        <taxon>Hypocreomycetidae</taxon>
        <taxon>Hypocreales</taxon>
        <taxon>Nectriaceae</taxon>
        <taxon>Fusarium</taxon>
        <taxon>Fusarium staphyleae species complex</taxon>
    </lineage>
</organism>
<feature type="region of interest" description="Disordered" evidence="9">
    <location>
        <begin position="242"/>
        <end position="329"/>
    </location>
</feature>
<feature type="domain" description="RING-type" evidence="11">
    <location>
        <begin position="456"/>
        <end position="497"/>
    </location>
</feature>
<feature type="region of interest" description="Disordered" evidence="9">
    <location>
        <begin position="164"/>
        <end position="206"/>
    </location>
</feature>
<dbReference type="EMBL" id="JABEYC010000331">
    <property type="protein sequence ID" value="KAF4978879.1"/>
    <property type="molecule type" value="Genomic_DNA"/>
</dbReference>
<dbReference type="GO" id="GO:0016567">
    <property type="term" value="P:protein ubiquitination"/>
    <property type="evidence" value="ECO:0007669"/>
    <property type="project" value="UniProtKB-ARBA"/>
</dbReference>
<feature type="compositionally biased region" description="Polar residues" evidence="9">
    <location>
        <begin position="616"/>
        <end position="626"/>
    </location>
</feature>
<dbReference type="Proteomes" id="UP000635477">
    <property type="component" value="Unassembled WGS sequence"/>
</dbReference>
<keyword evidence="4" id="KW-0479">Metal-binding</keyword>
<evidence type="ECO:0000256" key="6">
    <source>
        <dbReference type="ARBA" id="ARBA00022786"/>
    </source>
</evidence>
<comment type="caution">
    <text evidence="12">The sequence shown here is derived from an EMBL/GenBank/DDBJ whole genome shotgun (WGS) entry which is preliminary data.</text>
</comment>
<dbReference type="GO" id="GO:0008270">
    <property type="term" value="F:zinc ion binding"/>
    <property type="evidence" value="ECO:0007669"/>
    <property type="project" value="UniProtKB-KW"/>
</dbReference>
<dbReference type="Pfam" id="PF13639">
    <property type="entry name" value="zf-RING_2"/>
    <property type="match status" value="1"/>
</dbReference>
<feature type="region of interest" description="Disordered" evidence="9">
    <location>
        <begin position="500"/>
        <end position="700"/>
    </location>
</feature>
<dbReference type="GO" id="GO:0005634">
    <property type="term" value="C:nucleus"/>
    <property type="evidence" value="ECO:0007669"/>
    <property type="project" value="TreeGrafter"/>
</dbReference>
<feature type="region of interest" description="Disordered" evidence="9">
    <location>
        <begin position="356"/>
        <end position="383"/>
    </location>
</feature>
<evidence type="ECO:0000256" key="3">
    <source>
        <dbReference type="ARBA" id="ARBA00022679"/>
    </source>
</evidence>
<evidence type="ECO:0000256" key="7">
    <source>
        <dbReference type="ARBA" id="ARBA00022833"/>
    </source>
</evidence>
<keyword evidence="7" id="KW-0862">Zinc</keyword>
<keyword evidence="5 8" id="KW-0863">Zinc-finger</keyword>
<dbReference type="CDD" id="cd16454">
    <property type="entry name" value="RING-H2_PA-TM-RING"/>
    <property type="match status" value="1"/>
</dbReference>
<evidence type="ECO:0000259" key="11">
    <source>
        <dbReference type="PROSITE" id="PS50089"/>
    </source>
</evidence>
<accession>A0A8H4UKY0</accession>
<reference evidence="12" key="2">
    <citation type="submission" date="2020-05" db="EMBL/GenBank/DDBJ databases">
        <authorList>
            <person name="Kim H.-S."/>
            <person name="Proctor R.H."/>
            <person name="Brown D.W."/>
        </authorList>
    </citation>
    <scope>NUCLEOTIDE SEQUENCE</scope>
    <source>
        <strain evidence="12">NRRL 22465</strain>
    </source>
</reference>
<dbReference type="InterPro" id="IPR051834">
    <property type="entry name" value="RING_finger_E3_ligase"/>
</dbReference>
<feature type="non-terminal residue" evidence="12">
    <location>
        <position position="1"/>
    </location>
</feature>
<evidence type="ECO:0000256" key="10">
    <source>
        <dbReference type="SAM" id="SignalP"/>
    </source>
</evidence>
<feature type="chain" id="PRO_5034141951" description="RING-type E3 ubiquitin transferase" evidence="10">
    <location>
        <begin position="21"/>
        <end position="700"/>
    </location>
</feature>
<feature type="compositionally biased region" description="Low complexity" evidence="9">
    <location>
        <begin position="582"/>
        <end position="591"/>
    </location>
</feature>
<gene>
    <name evidence="12" type="ORF">FZEAL_4809</name>
</gene>
<dbReference type="SUPFAM" id="SSF57850">
    <property type="entry name" value="RING/U-box"/>
    <property type="match status" value="1"/>
</dbReference>
<feature type="compositionally biased region" description="Acidic residues" evidence="9">
    <location>
        <begin position="188"/>
        <end position="198"/>
    </location>
</feature>
<dbReference type="InterPro" id="IPR001841">
    <property type="entry name" value="Znf_RING"/>
</dbReference>
<dbReference type="AlphaFoldDB" id="A0A8H4UKY0"/>
<dbReference type="FunFam" id="3.30.40.10:FF:000127">
    <property type="entry name" value="E3 ubiquitin-protein ligase RNF181"/>
    <property type="match status" value="1"/>
</dbReference>
<dbReference type="GO" id="GO:0006511">
    <property type="term" value="P:ubiquitin-dependent protein catabolic process"/>
    <property type="evidence" value="ECO:0007669"/>
    <property type="project" value="TreeGrafter"/>
</dbReference>
<feature type="compositionally biased region" description="Basic and acidic residues" evidence="9">
    <location>
        <begin position="604"/>
        <end position="615"/>
    </location>
</feature>
<evidence type="ECO:0000256" key="8">
    <source>
        <dbReference type="PROSITE-ProRule" id="PRU00175"/>
    </source>
</evidence>
<protein>
    <recommendedName>
        <fullName evidence="2">RING-type E3 ubiquitin transferase</fullName>
        <ecNumber evidence="2">2.3.2.27</ecNumber>
    </recommendedName>
</protein>
<name>A0A8H4UKY0_9HYPO</name>
<evidence type="ECO:0000256" key="2">
    <source>
        <dbReference type="ARBA" id="ARBA00012483"/>
    </source>
</evidence>
<feature type="compositionally biased region" description="Low complexity" evidence="9">
    <location>
        <begin position="507"/>
        <end position="537"/>
    </location>
</feature>
<dbReference type="GO" id="GO:0061630">
    <property type="term" value="F:ubiquitin protein ligase activity"/>
    <property type="evidence" value="ECO:0007669"/>
    <property type="project" value="UniProtKB-EC"/>
</dbReference>
<sequence length="700" mass="75595">QPDTLLLLFPFSLLVNLSISRRPFHEPRLWIQLQLPSLGTTQEPQTHSIPIRRDTPRLATPSFSLAARAFRLAGLAVGLGFSALTAYQRSQAQMSSQGGHHGHLDATTSREVVYCHACSSEWYRDEHGLTCPECHGDITEIVPFLSLLPGLRLLTLNSQIDPEHDPRDLHHSSASTSPELGPYQFRDNDDDSDPEEANIDEHLGQHGFAFRRSVRDGADERHHHNPAVDPVLERFLDMIQGFGPQRRAGSGGGGMGPLPSSPGEQQQHPFGQPRIHRTTFTSGPFGGGTTSVTIVSGPIGGTRGGPPPGGPGADPFQAYAQPPSRRLQRPGGLRVTAISMSIGANQPSRIFSNVMRDIGPPGDGHHTGEDADGPGGGPPPGFARSLHDILSLLNPANAMAGDAVYSQEALDRIITGLMEANPQSNAAPPATDEALQKLERKPVDKDMLGSEGTAECTICIDEMKEGDMATFLPCKHWFHEECVVLWLKEHNTCPICRTPIEKSDRAGNNSSNNNNNGNQPQGPPSGNNSNRPSLGPFGQPPGFGGSGWFSNASPGWGSNSSPGWGGAHENVGGAPTRPVRYSRPPSQSQSRLNEALRNISSMQRVERDRERDQEHGTTSGFSYDTSRLQRRNSHSPTSPRATAPGEHGARMRQRSPSESSRRSGADSDQRRPSGHGPISWLRDRFAGGSSNGPARDGRRQ</sequence>
<dbReference type="SMART" id="SM00184">
    <property type="entry name" value="RING"/>
    <property type="match status" value="1"/>
</dbReference>
<dbReference type="PANTHER" id="PTHR45931:SF3">
    <property type="entry name" value="RING ZINC FINGER-CONTAINING PROTEIN"/>
    <property type="match status" value="1"/>
</dbReference>
<dbReference type="PROSITE" id="PS50089">
    <property type="entry name" value="ZF_RING_2"/>
    <property type="match status" value="1"/>
</dbReference>
<keyword evidence="6" id="KW-0833">Ubl conjugation pathway</keyword>
<evidence type="ECO:0000256" key="5">
    <source>
        <dbReference type="ARBA" id="ARBA00022771"/>
    </source>
</evidence>
<keyword evidence="3" id="KW-0808">Transferase</keyword>
<reference evidence="12" key="1">
    <citation type="journal article" date="2020" name="BMC Genomics">
        <title>Correction to: Identification and distribution of gene clusters required for synthesis of sphingolipid metabolism inhibitors in diverse species of the filamentous fungus Fusarium.</title>
        <authorList>
            <person name="Kim H.S."/>
            <person name="Lohmar J.M."/>
            <person name="Busman M."/>
            <person name="Brown D.W."/>
            <person name="Naumann T.A."/>
            <person name="Divon H.H."/>
            <person name="Lysoe E."/>
            <person name="Uhlig S."/>
            <person name="Proctor R.H."/>
        </authorList>
    </citation>
    <scope>NUCLEOTIDE SEQUENCE</scope>
    <source>
        <strain evidence="12">NRRL 22465</strain>
    </source>
</reference>
<dbReference type="OrthoDB" id="8062037at2759"/>
<evidence type="ECO:0000313" key="12">
    <source>
        <dbReference type="EMBL" id="KAF4978879.1"/>
    </source>
</evidence>
<dbReference type="Gene3D" id="3.30.40.10">
    <property type="entry name" value="Zinc/RING finger domain, C3HC4 (zinc finger)"/>
    <property type="match status" value="1"/>
</dbReference>
<keyword evidence="13" id="KW-1185">Reference proteome</keyword>
<evidence type="ECO:0000256" key="4">
    <source>
        <dbReference type="ARBA" id="ARBA00022723"/>
    </source>
</evidence>
<feature type="compositionally biased region" description="Low complexity" evidence="9">
    <location>
        <begin position="548"/>
        <end position="562"/>
    </location>
</feature>
<dbReference type="EC" id="2.3.2.27" evidence="2"/>
<feature type="compositionally biased region" description="Basic and acidic residues" evidence="9">
    <location>
        <begin position="659"/>
        <end position="671"/>
    </location>
</feature>
<evidence type="ECO:0000313" key="13">
    <source>
        <dbReference type="Proteomes" id="UP000635477"/>
    </source>
</evidence>